<protein>
    <submittedName>
        <fullName evidence="2">Uncharacterized protein</fullName>
    </submittedName>
</protein>
<sequence>MVILFMQKIVYVALTGLFLVGCATHTPAPKPKGELFRINEHSLVNPGPPSTDSKTPSTYRSELSREYLNESMTKSEPITPAQPSILEVNNG</sequence>
<dbReference type="EMBL" id="UATH01000001">
    <property type="protein sequence ID" value="SPY08441.1"/>
    <property type="molecule type" value="Genomic_DNA"/>
</dbReference>
<name>A0A2X1UVP5_9BURK</name>
<dbReference type="AlphaFoldDB" id="A0A2X1UVP5"/>
<evidence type="ECO:0000256" key="1">
    <source>
        <dbReference type="SAM" id="MobiDB-lite"/>
    </source>
</evidence>
<evidence type="ECO:0000313" key="2">
    <source>
        <dbReference type="EMBL" id="SPY08441.1"/>
    </source>
</evidence>
<dbReference type="Proteomes" id="UP000250242">
    <property type="component" value="Unassembled WGS sequence"/>
</dbReference>
<feature type="region of interest" description="Disordered" evidence="1">
    <location>
        <begin position="30"/>
        <end position="91"/>
    </location>
</feature>
<reference evidence="2 3" key="1">
    <citation type="submission" date="2018-06" db="EMBL/GenBank/DDBJ databases">
        <authorList>
            <consortium name="Pathogen Informatics"/>
            <person name="Doyle S."/>
        </authorList>
    </citation>
    <scope>NUCLEOTIDE SEQUENCE [LARGE SCALE GENOMIC DNA]</scope>
    <source>
        <strain evidence="2 3">NCTC11009</strain>
    </source>
</reference>
<organism evidence="2 3">
    <name type="scientific">Oligella urethralis</name>
    <dbReference type="NCBI Taxonomy" id="90245"/>
    <lineage>
        <taxon>Bacteria</taxon>
        <taxon>Pseudomonadati</taxon>
        <taxon>Pseudomonadota</taxon>
        <taxon>Betaproteobacteria</taxon>
        <taxon>Burkholderiales</taxon>
        <taxon>Alcaligenaceae</taxon>
        <taxon>Oligella</taxon>
    </lineage>
</organism>
<accession>A0A2X1UVP5</accession>
<gene>
    <name evidence="2" type="ORF">NCTC11009_01667</name>
</gene>
<evidence type="ECO:0000313" key="3">
    <source>
        <dbReference type="Proteomes" id="UP000250242"/>
    </source>
</evidence>
<feature type="compositionally biased region" description="Basic and acidic residues" evidence="1">
    <location>
        <begin position="31"/>
        <end position="40"/>
    </location>
</feature>
<feature type="compositionally biased region" description="Polar residues" evidence="1">
    <location>
        <begin position="50"/>
        <end position="61"/>
    </location>
</feature>
<proteinExistence type="predicted"/>